<sequence>MHRALWSREAYLYDRQSTADWRTEGFMKVVAELDLLTPESTVLDVGCGAGVYTAAFAQRAGDVLGVDLSASMVEAGRRRAQRENLPNLRFEVLDWRDADMDAMDWRAKYDVVTARMTPAVSDARSFGKFVACGRKHGIYENFIQRKHRWMERAYRIAGIDGRFWHDEQIPYALEYLFGAGLRPQIRYRDGHWGEPARPWSRVADFCLGRLELHQPITDEQREAVRKDFEAQAVDGMLDARETLTLVTLSWNY</sequence>
<dbReference type="PATRIC" id="fig|762967.3.peg.255"/>
<comment type="caution">
    <text evidence="2">The sequence shown here is derived from an EMBL/GenBank/DDBJ whole genome shotgun (WGS) entry which is preliminary data.</text>
</comment>
<gene>
    <name evidence="2" type="ORF">HMPREF9440_00302</name>
</gene>
<accession>H3KC52</accession>
<dbReference type="Proteomes" id="UP000004956">
    <property type="component" value="Unassembled WGS sequence"/>
</dbReference>
<name>H3KC52_9BURK</name>
<protein>
    <submittedName>
        <fullName evidence="2">Methyltransferase domain protein</fullName>
    </submittedName>
</protein>
<dbReference type="Gene3D" id="3.40.50.150">
    <property type="entry name" value="Vaccinia Virus protein VP39"/>
    <property type="match status" value="1"/>
</dbReference>
<proteinExistence type="predicted"/>
<dbReference type="Pfam" id="PF13847">
    <property type="entry name" value="Methyltransf_31"/>
    <property type="match status" value="1"/>
</dbReference>
<dbReference type="STRING" id="762967.HMPREF9440_00302"/>
<dbReference type="SUPFAM" id="SSF53335">
    <property type="entry name" value="S-adenosyl-L-methionine-dependent methyltransferases"/>
    <property type="match status" value="1"/>
</dbReference>
<organism evidence="2 3">
    <name type="scientific">Sutterella parvirubra YIT 11816</name>
    <dbReference type="NCBI Taxonomy" id="762967"/>
    <lineage>
        <taxon>Bacteria</taxon>
        <taxon>Pseudomonadati</taxon>
        <taxon>Pseudomonadota</taxon>
        <taxon>Betaproteobacteria</taxon>
        <taxon>Burkholderiales</taxon>
        <taxon>Sutterellaceae</taxon>
        <taxon>Sutterella</taxon>
    </lineage>
</organism>
<dbReference type="InterPro" id="IPR025714">
    <property type="entry name" value="Methyltranfer_dom"/>
</dbReference>
<keyword evidence="2" id="KW-0489">Methyltransferase</keyword>
<dbReference type="GO" id="GO:0032259">
    <property type="term" value="P:methylation"/>
    <property type="evidence" value="ECO:0007669"/>
    <property type="project" value="UniProtKB-KW"/>
</dbReference>
<dbReference type="InterPro" id="IPR029063">
    <property type="entry name" value="SAM-dependent_MTases_sf"/>
</dbReference>
<evidence type="ECO:0000313" key="3">
    <source>
        <dbReference type="Proteomes" id="UP000004956"/>
    </source>
</evidence>
<dbReference type="EMBL" id="AFBQ01000035">
    <property type="protein sequence ID" value="EHY32307.1"/>
    <property type="molecule type" value="Genomic_DNA"/>
</dbReference>
<dbReference type="PANTHER" id="PTHR43667:SF2">
    <property type="entry name" value="FATTY ACID C-METHYL TRANSFERASE"/>
    <property type="match status" value="1"/>
</dbReference>
<keyword evidence="2" id="KW-0808">Transferase</keyword>
<dbReference type="HOGENOM" id="CLU_060275_2_0_4"/>
<dbReference type="AlphaFoldDB" id="H3KC52"/>
<dbReference type="CDD" id="cd02440">
    <property type="entry name" value="AdoMet_MTases"/>
    <property type="match status" value="1"/>
</dbReference>
<evidence type="ECO:0000259" key="1">
    <source>
        <dbReference type="Pfam" id="PF13847"/>
    </source>
</evidence>
<keyword evidence="3" id="KW-1185">Reference proteome</keyword>
<dbReference type="InterPro" id="IPR050723">
    <property type="entry name" value="CFA/CMAS"/>
</dbReference>
<dbReference type="PANTHER" id="PTHR43667">
    <property type="entry name" value="CYCLOPROPANE-FATTY-ACYL-PHOSPHOLIPID SYNTHASE"/>
    <property type="match status" value="1"/>
</dbReference>
<reference evidence="2 3" key="1">
    <citation type="submission" date="2011-11" db="EMBL/GenBank/DDBJ databases">
        <authorList>
            <person name="Weinstock G."/>
            <person name="Sodergren E."/>
            <person name="Clifton S."/>
            <person name="Fulton L."/>
            <person name="Fulton B."/>
            <person name="Courtney L."/>
            <person name="Fronick C."/>
            <person name="Harrison M."/>
            <person name="Strong C."/>
            <person name="Farmer C."/>
            <person name="Delahaunty K."/>
            <person name="Markovic C."/>
            <person name="Hall O."/>
            <person name="Minx P."/>
            <person name="Tomlinson C."/>
            <person name="Mitreva M."/>
            <person name="Hou S."/>
            <person name="Chen J."/>
            <person name="Wollam A."/>
            <person name="Pepin K.H."/>
            <person name="Johnson M."/>
            <person name="Bhonagiri V."/>
            <person name="Zhang X."/>
            <person name="Suruliraj S."/>
            <person name="Warren W."/>
            <person name="Chinwalla A."/>
            <person name="Mardis E.R."/>
            <person name="Wilson R.K."/>
        </authorList>
    </citation>
    <scope>NUCLEOTIDE SEQUENCE [LARGE SCALE GENOMIC DNA]</scope>
    <source>
        <strain evidence="2 3">YIT 11816</strain>
    </source>
</reference>
<feature type="domain" description="Methyltransferase" evidence="1">
    <location>
        <begin position="38"/>
        <end position="118"/>
    </location>
</feature>
<dbReference type="GO" id="GO:0008168">
    <property type="term" value="F:methyltransferase activity"/>
    <property type="evidence" value="ECO:0007669"/>
    <property type="project" value="UniProtKB-KW"/>
</dbReference>
<evidence type="ECO:0000313" key="2">
    <source>
        <dbReference type="EMBL" id="EHY32307.1"/>
    </source>
</evidence>